<dbReference type="Proteomes" id="UP000301424">
    <property type="component" value="Segment"/>
</dbReference>
<sequence>MASDSQIKLPRELEAAIHKRLVPLLYKRDQGRVMGVIREEFSRFYTPEVVEAPKHELFDAQHEYECLLTFCNLNRYRVIEHGPEGQCYRSSVDEDGTINVGFFTCDQQRLLSFASAVGVRQSNQKDWSIVERQARGRVWACEALSGRGLAGKFMAQAVDAQIAELKRYENWHAVRGIKFARLDERVNDYIIKVLLRLVEPSQVQYSEFREFADP</sequence>
<reference evidence="1 2" key="1">
    <citation type="submission" date="2019-02" db="EMBL/GenBank/DDBJ databases">
        <title>Complete genome sequence of Burkholderia cenocepacia phage BcepSauron.</title>
        <authorList>
            <person name="Park K."/>
            <person name="Gonzalez C."/>
            <person name="Liu M."/>
            <person name="Gill J."/>
        </authorList>
    </citation>
    <scope>NUCLEOTIDE SEQUENCE [LARGE SCALE GENOMIC DNA]</scope>
</reference>
<name>A0A482MNJ1_9CAUD</name>
<organism evidence="1 2">
    <name type="scientific">Burkholderia phage BcepSauron</name>
    <dbReference type="NCBI Taxonomy" id="2530033"/>
    <lineage>
        <taxon>Viruses</taxon>
        <taxon>Duplodnaviria</taxon>
        <taxon>Heunggongvirae</taxon>
        <taxon>Uroviricota</taxon>
        <taxon>Caudoviricetes</taxon>
        <taxon>Sarumanvirus</taxon>
        <taxon>Sarumanvirus bcepsauron</taxon>
    </lineage>
</organism>
<protein>
    <submittedName>
        <fullName evidence="1">Ribonuclease</fullName>
    </submittedName>
</protein>
<evidence type="ECO:0000313" key="2">
    <source>
        <dbReference type="Proteomes" id="UP000301424"/>
    </source>
</evidence>
<accession>A0A482MNJ1</accession>
<gene>
    <name evidence="1" type="ORF">BcepSauron_383</name>
</gene>
<proteinExistence type="predicted"/>
<evidence type="ECO:0000313" key="1">
    <source>
        <dbReference type="EMBL" id="QBQ74763.1"/>
    </source>
</evidence>
<dbReference type="EMBL" id="MK552141">
    <property type="protein sequence ID" value="QBQ74763.1"/>
    <property type="molecule type" value="Genomic_DNA"/>
</dbReference>
<keyword evidence="2" id="KW-1185">Reference proteome</keyword>